<reference evidence="1 2" key="1">
    <citation type="journal article" date="2022" name="Allergy">
        <title>Genome assembly and annotation of Periplaneta americana reveal a comprehensive cockroach allergen profile.</title>
        <authorList>
            <person name="Wang L."/>
            <person name="Xiong Q."/>
            <person name="Saelim N."/>
            <person name="Wang L."/>
            <person name="Nong W."/>
            <person name="Wan A.T."/>
            <person name="Shi M."/>
            <person name="Liu X."/>
            <person name="Cao Q."/>
            <person name="Hui J.H.L."/>
            <person name="Sookrung N."/>
            <person name="Leung T.F."/>
            <person name="Tungtrongchitr A."/>
            <person name="Tsui S.K.W."/>
        </authorList>
    </citation>
    <scope>NUCLEOTIDE SEQUENCE [LARGE SCALE GENOMIC DNA]</scope>
    <source>
        <strain evidence="1">PWHHKU_190912</strain>
    </source>
</reference>
<comment type="caution">
    <text evidence="1">The sequence shown here is derived from an EMBL/GenBank/DDBJ whole genome shotgun (WGS) entry which is preliminary data.</text>
</comment>
<proteinExistence type="predicted"/>
<organism evidence="1 2">
    <name type="scientific">Periplaneta americana</name>
    <name type="common">American cockroach</name>
    <name type="synonym">Blatta americana</name>
    <dbReference type="NCBI Taxonomy" id="6978"/>
    <lineage>
        <taxon>Eukaryota</taxon>
        <taxon>Metazoa</taxon>
        <taxon>Ecdysozoa</taxon>
        <taxon>Arthropoda</taxon>
        <taxon>Hexapoda</taxon>
        <taxon>Insecta</taxon>
        <taxon>Pterygota</taxon>
        <taxon>Neoptera</taxon>
        <taxon>Polyneoptera</taxon>
        <taxon>Dictyoptera</taxon>
        <taxon>Blattodea</taxon>
        <taxon>Blattoidea</taxon>
        <taxon>Blattidae</taxon>
        <taxon>Blattinae</taxon>
        <taxon>Periplaneta</taxon>
    </lineage>
</organism>
<dbReference type="Proteomes" id="UP001148838">
    <property type="component" value="Unassembled WGS sequence"/>
</dbReference>
<name>A0ABQ8RXU3_PERAM</name>
<sequence length="142" mass="16200">METGFATPFRCHKTNEDDFATLSNGRNKTQLTLVLLPQLCEPNARLCTFSVHRDEVEQLHLLSLYNAILEENLVLIHPVGPVSPKRTDVVNVYRLGIRYYNMTLSKYRLLNTNAAMCVLNLLQKQPPAICVASNELRWRSSL</sequence>
<accession>A0ABQ8RXU3</accession>
<keyword evidence="2" id="KW-1185">Reference proteome</keyword>
<protein>
    <submittedName>
        <fullName evidence="1">Uncharacterized protein</fullName>
    </submittedName>
</protein>
<dbReference type="EMBL" id="JAJSOF020000040">
    <property type="protein sequence ID" value="KAJ4426551.1"/>
    <property type="molecule type" value="Genomic_DNA"/>
</dbReference>
<gene>
    <name evidence="1" type="ORF">ANN_27365</name>
</gene>
<evidence type="ECO:0000313" key="1">
    <source>
        <dbReference type="EMBL" id="KAJ4426551.1"/>
    </source>
</evidence>
<evidence type="ECO:0000313" key="2">
    <source>
        <dbReference type="Proteomes" id="UP001148838"/>
    </source>
</evidence>